<sequence length="221" mass="24078">MGAETTELKDFNLRPMKCECNFLSKSDGSAILSQGPTVALVSVNGPLDIKMTSQSIEKATLEVLFSSKSGKPSVEDRYKEHVIRQTCETAILGSLYPRSGITVTIQELEDYGGFLACCINCTCLALLNAGLAMRHTFAAVSCAIDELGNIQLDPEPGQLDTARATMTFVFDSREKTLVTGFTDGSFSEAAYNEALERCRAASQLVFDFYKDIVSKYSYVIG</sequence>
<dbReference type="GO" id="GO:0071051">
    <property type="term" value="P:poly(A)-dependent snoRNA 3'-end processing"/>
    <property type="evidence" value="ECO:0007669"/>
    <property type="project" value="TreeGrafter"/>
</dbReference>
<proteinExistence type="inferred from homology"/>
<dbReference type="CDD" id="cd11372">
    <property type="entry name" value="RNase_PH_RRP46"/>
    <property type="match status" value="1"/>
</dbReference>
<dbReference type="GO" id="GO:0006364">
    <property type="term" value="P:rRNA processing"/>
    <property type="evidence" value="ECO:0007669"/>
    <property type="project" value="UniProtKB-KW"/>
</dbReference>
<dbReference type="GO" id="GO:0003723">
    <property type="term" value="F:RNA binding"/>
    <property type="evidence" value="ECO:0007669"/>
    <property type="project" value="TreeGrafter"/>
</dbReference>
<organism evidence="7">
    <name type="scientific">Heliothis virescens</name>
    <name type="common">Tobacco budworm moth</name>
    <dbReference type="NCBI Taxonomy" id="7102"/>
    <lineage>
        <taxon>Eukaryota</taxon>
        <taxon>Metazoa</taxon>
        <taxon>Ecdysozoa</taxon>
        <taxon>Arthropoda</taxon>
        <taxon>Hexapoda</taxon>
        <taxon>Insecta</taxon>
        <taxon>Pterygota</taxon>
        <taxon>Neoptera</taxon>
        <taxon>Endopterygota</taxon>
        <taxon>Lepidoptera</taxon>
        <taxon>Glossata</taxon>
        <taxon>Ditrysia</taxon>
        <taxon>Noctuoidea</taxon>
        <taxon>Noctuidae</taxon>
        <taxon>Heliothinae</taxon>
        <taxon>Heliothis</taxon>
    </lineage>
</organism>
<dbReference type="GO" id="GO:0034475">
    <property type="term" value="P:U4 snRNA 3'-end processing"/>
    <property type="evidence" value="ECO:0007669"/>
    <property type="project" value="TreeGrafter"/>
</dbReference>
<keyword evidence="5" id="KW-0539">Nucleus</keyword>
<feature type="domain" description="Exoribonuclease phosphorolytic" evidence="6">
    <location>
        <begin position="13"/>
        <end position="131"/>
    </location>
</feature>
<evidence type="ECO:0000256" key="4">
    <source>
        <dbReference type="ARBA" id="ARBA00022835"/>
    </source>
</evidence>
<evidence type="ECO:0000313" key="7">
    <source>
        <dbReference type="EMBL" id="PCG70744.1"/>
    </source>
</evidence>
<gene>
    <name evidence="7" type="ORF">B5V51_2646</name>
</gene>
<dbReference type="GO" id="GO:0000177">
    <property type="term" value="C:cytoplasmic exosome (RNase complex)"/>
    <property type="evidence" value="ECO:0007669"/>
    <property type="project" value="TreeGrafter"/>
</dbReference>
<protein>
    <recommendedName>
        <fullName evidence="6">Exoribonuclease phosphorolytic domain-containing protein</fullName>
    </recommendedName>
</protein>
<dbReference type="GO" id="GO:0071028">
    <property type="term" value="P:nuclear mRNA surveillance"/>
    <property type="evidence" value="ECO:0007669"/>
    <property type="project" value="TreeGrafter"/>
</dbReference>
<dbReference type="InterPro" id="IPR020568">
    <property type="entry name" value="Ribosomal_Su5_D2-typ_SF"/>
</dbReference>
<evidence type="ECO:0000256" key="1">
    <source>
        <dbReference type="ARBA" id="ARBA00004123"/>
    </source>
</evidence>
<dbReference type="EMBL" id="NWSH01001601">
    <property type="protein sequence ID" value="PCG70744.1"/>
    <property type="molecule type" value="Genomic_DNA"/>
</dbReference>
<accession>A0A2A4JGM9</accession>
<keyword evidence="4" id="KW-0271">Exosome</keyword>
<dbReference type="GO" id="GO:0016075">
    <property type="term" value="P:rRNA catabolic process"/>
    <property type="evidence" value="ECO:0007669"/>
    <property type="project" value="TreeGrafter"/>
</dbReference>
<dbReference type="PANTHER" id="PTHR11953:SF1">
    <property type="entry name" value="EXOSOME COMPLEX COMPONENT RRP46"/>
    <property type="match status" value="1"/>
</dbReference>
<evidence type="ECO:0000256" key="2">
    <source>
        <dbReference type="ARBA" id="ARBA00006678"/>
    </source>
</evidence>
<dbReference type="InterPro" id="IPR036345">
    <property type="entry name" value="ExoRNase_PH_dom2_sf"/>
</dbReference>
<dbReference type="InterPro" id="IPR027408">
    <property type="entry name" value="PNPase/RNase_PH_dom_sf"/>
</dbReference>
<name>A0A2A4JGM9_HELVI</name>
<dbReference type="SUPFAM" id="SSF55666">
    <property type="entry name" value="Ribonuclease PH domain 2-like"/>
    <property type="match status" value="1"/>
</dbReference>
<comment type="subcellular location">
    <subcellularLocation>
        <location evidence="1">Nucleus</location>
    </subcellularLocation>
</comment>
<comment type="similarity">
    <text evidence="2">Belongs to the RNase PH family.</text>
</comment>
<evidence type="ECO:0000259" key="6">
    <source>
        <dbReference type="Pfam" id="PF01138"/>
    </source>
</evidence>
<dbReference type="GO" id="GO:0000176">
    <property type="term" value="C:nuclear exosome (RNase complex)"/>
    <property type="evidence" value="ECO:0007669"/>
    <property type="project" value="TreeGrafter"/>
</dbReference>
<dbReference type="InterPro" id="IPR001247">
    <property type="entry name" value="ExoRNase_PH_dom1"/>
</dbReference>
<comment type="caution">
    <text evidence="7">The sequence shown here is derived from an EMBL/GenBank/DDBJ whole genome shotgun (WGS) entry which is preliminary data.</text>
</comment>
<dbReference type="GO" id="GO:0005730">
    <property type="term" value="C:nucleolus"/>
    <property type="evidence" value="ECO:0007669"/>
    <property type="project" value="TreeGrafter"/>
</dbReference>
<evidence type="ECO:0000256" key="5">
    <source>
        <dbReference type="ARBA" id="ARBA00023242"/>
    </source>
</evidence>
<evidence type="ECO:0000256" key="3">
    <source>
        <dbReference type="ARBA" id="ARBA00022552"/>
    </source>
</evidence>
<dbReference type="AlphaFoldDB" id="A0A2A4JGM9"/>
<reference evidence="7" key="1">
    <citation type="submission" date="2017-09" db="EMBL/GenBank/DDBJ databases">
        <title>Contemporary evolution of a Lepidopteran species, Heliothis virescens, in response to modern agricultural practices.</title>
        <authorList>
            <person name="Fritz M.L."/>
            <person name="Deyonke A.M."/>
            <person name="Papanicolaou A."/>
            <person name="Micinski S."/>
            <person name="Westbrook J."/>
            <person name="Gould F."/>
        </authorList>
    </citation>
    <scope>NUCLEOTIDE SEQUENCE [LARGE SCALE GENOMIC DNA]</scope>
    <source>
        <strain evidence="7">HvINT-</strain>
        <tissue evidence="7">Whole body</tissue>
    </source>
</reference>
<dbReference type="STRING" id="7102.A0A2A4JGM9"/>
<keyword evidence="3" id="KW-0698">rRNA processing</keyword>
<dbReference type="InterPro" id="IPR050080">
    <property type="entry name" value="RNase_PH"/>
</dbReference>
<dbReference type="Pfam" id="PF01138">
    <property type="entry name" value="RNase_PH"/>
    <property type="match status" value="1"/>
</dbReference>
<dbReference type="SUPFAM" id="SSF54211">
    <property type="entry name" value="Ribosomal protein S5 domain 2-like"/>
    <property type="match status" value="1"/>
</dbReference>
<dbReference type="Gene3D" id="3.30.230.70">
    <property type="entry name" value="GHMP Kinase, N-terminal domain"/>
    <property type="match status" value="1"/>
</dbReference>
<dbReference type="PANTHER" id="PTHR11953">
    <property type="entry name" value="EXOSOME COMPLEX COMPONENT"/>
    <property type="match status" value="1"/>
</dbReference>